<name>A0ABT3B5E1_9CYAN</name>
<feature type="domain" description="NADAR" evidence="3">
    <location>
        <begin position="4"/>
        <end position="144"/>
    </location>
</feature>
<dbReference type="InterPro" id="IPR037238">
    <property type="entry name" value="YbiA-like_sf"/>
</dbReference>
<proteinExistence type="predicted"/>
<evidence type="ECO:0000313" key="4">
    <source>
        <dbReference type="EMBL" id="MCV3216099.1"/>
    </source>
</evidence>
<accession>A0ABT3B5E1</accession>
<dbReference type="CDD" id="cd15457">
    <property type="entry name" value="NADAR"/>
    <property type="match status" value="1"/>
</dbReference>
<evidence type="ECO:0000256" key="2">
    <source>
        <dbReference type="ARBA" id="ARBA00000751"/>
    </source>
</evidence>
<comment type="catalytic activity">
    <reaction evidence="2">
        <text>2,5-diamino-6-hydroxy-4-(5-phosphoribosylamino)-pyrimidine + H2O = 2,5,6-triamino-4-hydroxypyrimidine + D-ribose 5-phosphate</text>
        <dbReference type="Rhea" id="RHEA:23436"/>
        <dbReference type="ChEBI" id="CHEBI:15377"/>
        <dbReference type="ChEBI" id="CHEBI:58614"/>
        <dbReference type="ChEBI" id="CHEBI:78346"/>
        <dbReference type="ChEBI" id="CHEBI:137796"/>
    </reaction>
</comment>
<dbReference type="Proteomes" id="UP001526143">
    <property type="component" value="Unassembled WGS sequence"/>
</dbReference>
<evidence type="ECO:0000259" key="3">
    <source>
        <dbReference type="Pfam" id="PF08719"/>
    </source>
</evidence>
<keyword evidence="5" id="KW-1185">Reference proteome</keyword>
<organism evidence="4 5">
    <name type="scientific">Plectonema radiosum NIES-515</name>
    <dbReference type="NCBI Taxonomy" id="2986073"/>
    <lineage>
        <taxon>Bacteria</taxon>
        <taxon>Bacillati</taxon>
        <taxon>Cyanobacteriota</taxon>
        <taxon>Cyanophyceae</taxon>
        <taxon>Oscillatoriophycideae</taxon>
        <taxon>Oscillatoriales</taxon>
        <taxon>Microcoleaceae</taxon>
        <taxon>Plectonema</taxon>
    </lineage>
</organism>
<comment type="catalytic activity">
    <reaction evidence="1">
        <text>5-amino-6-(5-phospho-D-ribosylamino)uracil + H2O = 5,6-diaminouracil + D-ribose 5-phosphate</text>
        <dbReference type="Rhea" id="RHEA:55020"/>
        <dbReference type="ChEBI" id="CHEBI:15377"/>
        <dbReference type="ChEBI" id="CHEBI:46252"/>
        <dbReference type="ChEBI" id="CHEBI:58453"/>
        <dbReference type="ChEBI" id="CHEBI:78346"/>
    </reaction>
</comment>
<dbReference type="SUPFAM" id="SSF143990">
    <property type="entry name" value="YbiA-like"/>
    <property type="match status" value="1"/>
</dbReference>
<dbReference type="EMBL" id="JAOWRF010000310">
    <property type="protein sequence ID" value="MCV3216099.1"/>
    <property type="molecule type" value="Genomic_DNA"/>
</dbReference>
<evidence type="ECO:0000256" key="1">
    <source>
        <dbReference type="ARBA" id="ARBA00000022"/>
    </source>
</evidence>
<dbReference type="RefSeq" id="WP_263747746.1">
    <property type="nucleotide sequence ID" value="NZ_JAOWRF010000310.1"/>
</dbReference>
<protein>
    <submittedName>
        <fullName evidence="4">NADAR family protein</fullName>
    </submittedName>
</protein>
<comment type="caution">
    <text evidence="4">The sequence shown here is derived from an EMBL/GenBank/DDBJ whole genome shotgun (WGS) entry which is preliminary data.</text>
</comment>
<reference evidence="4 5" key="1">
    <citation type="submission" date="2022-10" db="EMBL/GenBank/DDBJ databases">
        <title>Identification of biosynthetic pathway for the production of the potent trypsin inhibitor radiosumin.</title>
        <authorList>
            <person name="Fewer D.P."/>
            <person name="Delbaje E."/>
            <person name="Ouyang X."/>
            <person name="Agostino P.D."/>
            <person name="Wahlsten M."/>
            <person name="Jokela J."/>
            <person name="Permi P."/>
            <person name="Haapaniemi E."/>
            <person name="Koistinen H."/>
        </authorList>
    </citation>
    <scope>NUCLEOTIDE SEQUENCE [LARGE SCALE GENOMIC DNA]</scope>
    <source>
        <strain evidence="4 5">NIES-515</strain>
    </source>
</reference>
<sequence>MTIYFYDTDEKPYGCFSNFSPHGFELDGYWWQTSEHYFQAQKFIGTHHVEEIRLAKTPANAAEMGRDRTRPLRSDWEEIKEDVMRRGLLCKFQTHTDIREILLSTGDELIVENAPQDYYWGCGQDGSGKNRLGEILREVRAILRESQGKKSWN</sequence>
<dbReference type="Gene3D" id="1.10.357.40">
    <property type="entry name" value="YbiA-like"/>
    <property type="match status" value="1"/>
</dbReference>
<dbReference type="InterPro" id="IPR012816">
    <property type="entry name" value="NADAR"/>
</dbReference>
<gene>
    <name evidence="4" type="ORF">OGM63_21740</name>
</gene>
<dbReference type="NCBIfam" id="TIGR02464">
    <property type="entry name" value="ribofla_fusion"/>
    <property type="match status" value="1"/>
</dbReference>
<evidence type="ECO:0000313" key="5">
    <source>
        <dbReference type="Proteomes" id="UP001526143"/>
    </source>
</evidence>
<dbReference type="Pfam" id="PF08719">
    <property type="entry name" value="NADAR"/>
    <property type="match status" value="1"/>
</dbReference>